<evidence type="ECO:0000313" key="4">
    <source>
        <dbReference type="Proteomes" id="UP000483802"/>
    </source>
</evidence>
<protein>
    <submittedName>
        <fullName evidence="3">DUF2637 domain-containing protein</fullName>
    </submittedName>
</protein>
<keyword evidence="2" id="KW-0472">Membrane</keyword>
<reference evidence="3 4" key="1">
    <citation type="submission" date="2019-11" db="EMBL/GenBank/DDBJ databases">
        <title>Streptomyces typhae sp. nov., a novel endophytic actinomycete isolated from the root of cattail pollen (Typha angustifolia L.).</title>
        <authorList>
            <person name="Peng C."/>
        </authorList>
    </citation>
    <scope>NUCLEOTIDE SEQUENCE [LARGE SCALE GENOMIC DNA]</scope>
    <source>
        <strain evidence="4">p1417</strain>
    </source>
</reference>
<evidence type="ECO:0000256" key="1">
    <source>
        <dbReference type="SAM" id="MobiDB-lite"/>
    </source>
</evidence>
<feature type="transmembrane region" description="Helical" evidence="2">
    <location>
        <begin position="121"/>
        <end position="143"/>
    </location>
</feature>
<feature type="compositionally biased region" description="Basic and acidic residues" evidence="1">
    <location>
        <begin position="298"/>
        <end position="311"/>
    </location>
</feature>
<feature type="compositionally biased region" description="Basic and acidic residues" evidence="1">
    <location>
        <begin position="327"/>
        <end position="344"/>
    </location>
</feature>
<feature type="compositionally biased region" description="Low complexity" evidence="1">
    <location>
        <begin position="261"/>
        <end position="273"/>
    </location>
</feature>
<sequence length="474" mass="50740">MTHPTAADPAVAPIGLWDRLAIVVLGLAGCALSYDALQQMAVAIHIRGHLTYLFPLVVDGFIAYGVRALLVLSQAPLRARLYVWVLFATATAASIWANALHAVRLNQQTTTHPGLRLSDTVVAILSTLAPLALAGAVHLYILITRHHPGGAPQADQPEMRPVRRGRSTQRCESTRQRATAEAGPTTRTTDHRSAAARDRRTSPTDASHGEHGQAQRSADHSTASVRSHLPTADHRGAHAPADQQTNTTPGHPARDADQAADRALPAADRQAPAGPQEAPHERRTSNDAGQTASGPHGPADHKRADHVRGPAEEPGPVSADQGAPADRMPDHEHPQTADHNHRTPDQPTDTTPADQRTNPAPDHPDHEADQPVKPSADQDEDGSPGGPQGARSHSSPAADQRTKPADQDEVSWEAKVAVARQAALAEGRMTRRAIRPHLRNANISVSNELFSDLQAALYADPTLAHLPRDTRRVR</sequence>
<feature type="region of interest" description="Disordered" evidence="1">
    <location>
        <begin position="148"/>
        <end position="412"/>
    </location>
</feature>
<feature type="compositionally biased region" description="Basic and acidic residues" evidence="1">
    <location>
        <begin position="188"/>
        <end position="219"/>
    </location>
</feature>
<evidence type="ECO:0000256" key="2">
    <source>
        <dbReference type="SAM" id="Phobius"/>
    </source>
</evidence>
<keyword evidence="2" id="KW-0812">Transmembrane</keyword>
<dbReference type="RefSeq" id="WP_157169260.1">
    <property type="nucleotide sequence ID" value="NZ_WPNZ01000031.1"/>
</dbReference>
<gene>
    <name evidence="3" type="ORF">GPA10_37190</name>
</gene>
<organism evidence="3 4">
    <name type="scientific">Streptomyces typhae</name>
    <dbReference type="NCBI Taxonomy" id="2681492"/>
    <lineage>
        <taxon>Bacteria</taxon>
        <taxon>Bacillati</taxon>
        <taxon>Actinomycetota</taxon>
        <taxon>Actinomycetes</taxon>
        <taxon>Kitasatosporales</taxon>
        <taxon>Streptomycetaceae</taxon>
        <taxon>Streptomyces</taxon>
    </lineage>
</organism>
<dbReference type="EMBL" id="WPNZ01000031">
    <property type="protein sequence ID" value="MVO90239.1"/>
    <property type="molecule type" value="Genomic_DNA"/>
</dbReference>
<feature type="transmembrane region" description="Helical" evidence="2">
    <location>
        <begin position="20"/>
        <end position="37"/>
    </location>
</feature>
<dbReference type="Pfam" id="PF10935">
    <property type="entry name" value="DUF2637"/>
    <property type="match status" value="1"/>
</dbReference>
<feature type="transmembrane region" description="Helical" evidence="2">
    <location>
        <begin position="49"/>
        <end position="69"/>
    </location>
</feature>
<keyword evidence="2" id="KW-1133">Transmembrane helix</keyword>
<dbReference type="Proteomes" id="UP000483802">
    <property type="component" value="Unassembled WGS sequence"/>
</dbReference>
<evidence type="ECO:0000313" key="3">
    <source>
        <dbReference type="EMBL" id="MVO90239.1"/>
    </source>
</evidence>
<comment type="caution">
    <text evidence="3">The sequence shown here is derived from an EMBL/GenBank/DDBJ whole genome shotgun (WGS) entry which is preliminary data.</text>
</comment>
<accession>A0A6L6XAE2</accession>
<name>A0A6L6XAE2_9ACTN</name>
<dbReference type="AlphaFoldDB" id="A0A6L6XAE2"/>
<feature type="transmembrane region" description="Helical" evidence="2">
    <location>
        <begin position="81"/>
        <end position="100"/>
    </location>
</feature>
<keyword evidence="4" id="KW-1185">Reference proteome</keyword>
<proteinExistence type="predicted"/>
<dbReference type="InterPro" id="IPR021235">
    <property type="entry name" value="DUF2637"/>
</dbReference>
<feature type="compositionally biased region" description="Low complexity" evidence="1">
    <location>
        <begin position="345"/>
        <end position="357"/>
    </location>
</feature>